<dbReference type="AlphaFoldDB" id="A0A6A0AEA2"/>
<sequence>QAVRGQQVEQVTGSSGVLLSTCPTTILLSKRQSPYPVGGLWGRLWRPSPNQRSAVVHDMREQDGERSGTRANLITSPIVSLSPGASDCTPAWLLADVQVTDDGSSMLLAVARSHAAHDWGTAKSHWVAELSGAVPVSDGITLSSGAVLLRQKEGPRAPDTSLSLLLQTRWRF</sequence>
<gene>
    <name evidence="1" type="ORF">HaLaN_30227</name>
</gene>
<accession>A0A6A0AEA2</accession>
<protein>
    <submittedName>
        <fullName evidence="1">Uncharacterized protein</fullName>
    </submittedName>
</protein>
<organism evidence="1 2">
    <name type="scientific">Haematococcus lacustris</name>
    <name type="common">Green alga</name>
    <name type="synonym">Haematococcus pluvialis</name>
    <dbReference type="NCBI Taxonomy" id="44745"/>
    <lineage>
        <taxon>Eukaryota</taxon>
        <taxon>Viridiplantae</taxon>
        <taxon>Chlorophyta</taxon>
        <taxon>core chlorophytes</taxon>
        <taxon>Chlorophyceae</taxon>
        <taxon>CS clade</taxon>
        <taxon>Chlamydomonadales</taxon>
        <taxon>Haematococcaceae</taxon>
        <taxon>Haematococcus</taxon>
    </lineage>
</organism>
<evidence type="ECO:0000313" key="1">
    <source>
        <dbReference type="EMBL" id="GFH31230.1"/>
    </source>
</evidence>
<name>A0A6A0AEA2_HAELA</name>
<dbReference type="EMBL" id="BLLF01005464">
    <property type="protein sequence ID" value="GFH31230.1"/>
    <property type="molecule type" value="Genomic_DNA"/>
</dbReference>
<reference evidence="1 2" key="1">
    <citation type="submission" date="2020-02" db="EMBL/GenBank/DDBJ databases">
        <title>Draft genome sequence of Haematococcus lacustris strain NIES-144.</title>
        <authorList>
            <person name="Morimoto D."/>
            <person name="Nakagawa S."/>
            <person name="Yoshida T."/>
            <person name="Sawayama S."/>
        </authorList>
    </citation>
    <scope>NUCLEOTIDE SEQUENCE [LARGE SCALE GENOMIC DNA]</scope>
    <source>
        <strain evidence="1 2">NIES-144</strain>
    </source>
</reference>
<keyword evidence="2" id="KW-1185">Reference proteome</keyword>
<feature type="non-terminal residue" evidence="1">
    <location>
        <position position="1"/>
    </location>
</feature>
<proteinExistence type="predicted"/>
<comment type="caution">
    <text evidence="1">The sequence shown here is derived from an EMBL/GenBank/DDBJ whole genome shotgun (WGS) entry which is preliminary data.</text>
</comment>
<evidence type="ECO:0000313" key="2">
    <source>
        <dbReference type="Proteomes" id="UP000485058"/>
    </source>
</evidence>
<dbReference type="Proteomes" id="UP000485058">
    <property type="component" value="Unassembled WGS sequence"/>
</dbReference>